<feature type="transmembrane region" description="Helical" evidence="1">
    <location>
        <begin position="12"/>
        <end position="36"/>
    </location>
</feature>
<proteinExistence type="predicted"/>
<organism evidence="2 3">
    <name type="scientific">Ornithinibacillus salinisoli</name>
    <dbReference type="NCBI Taxonomy" id="1848459"/>
    <lineage>
        <taxon>Bacteria</taxon>
        <taxon>Bacillati</taxon>
        <taxon>Bacillota</taxon>
        <taxon>Bacilli</taxon>
        <taxon>Bacillales</taxon>
        <taxon>Bacillaceae</taxon>
        <taxon>Ornithinibacillus</taxon>
    </lineage>
</organism>
<keyword evidence="1" id="KW-0812">Transmembrane</keyword>
<evidence type="ECO:0000313" key="3">
    <source>
        <dbReference type="Proteomes" id="UP001597383"/>
    </source>
</evidence>
<dbReference type="Proteomes" id="UP001597383">
    <property type="component" value="Unassembled WGS sequence"/>
</dbReference>
<keyword evidence="1" id="KW-1133">Transmembrane helix</keyword>
<name>A0ABW4VUX7_9BACI</name>
<keyword evidence="1" id="KW-0472">Membrane</keyword>
<protein>
    <submittedName>
        <fullName evidence="2">Uncharacterized protein</fullName>
    </submittedName>
</protein>
<evidence type="ECO:0000256" key="1">
    <source>
        <dbReference type="SAM" id="Phobius"/>
    </source>
</evidence>
<accession>A0ABW4VUX7</accession>
<evidence type="ECO:0000313" key="2">
    <source>
        <dbReference type="EMBL" id="MFD2043479.1"/>
    </source>
</evidence>
<keyword evidence="3" id="KW-1185">Reference proteome</keyword>
<comment type="caution">
    <text evidence="2">The sequence shown here is derived from an EMBL/GenBank/DDBJ whole genome shotgun (WGS) entry which is preliminary data.</text>
</comment>
<dbReference type="EMBL" id="JBHUHQ010000009">
    <property type="protein sequence ID" value="MFD2043479.1"/>
    <property type="molecule type" value="Genomic_DNA"/>
</dbReference>
<sequence>MAFLFTCKITKDLAFNVYIITLIDSLAYSIIIIGLAEEVQASTVTDKPLVLLIIVLLSVGE</sequence>
<reference evidence="3" key="1">
    <citation type="journal article" date="2019" name="Int. J. Syst. Evol. Microbiol.">
        <title>The Global Catalogue of Microorganisms (GCM) 10K type strain sequencing project: providing services to taxonomists for standard genome sequencing and annotation.</title>
        <authorList>
            <consortium name="The Broad Institute Genomics Platform"/>
            <consortium name="The Broad Institute Genome Sequencing Center for Infectious Disease"/>
            <person name="Wu L."/>
            <person name="Ma J."/>
        </authorList>
    </citation>
    <scope>NUCLEOTIDE SEQUENCE [LARGE SCALE GENOMIC DNA]</scope>
    <source>
        <strain evidence="3">R28</strain>
    </source>
</reference>
<dbReference type="RefSeq" id="WP_377555205.1">
    <property type="nucleotide sequence ID" value="NZ_JBHUMI010000008.1"/>
</dbReference>
<gene>
    <name evidence="2" type="ORF">ACFSJF_04210</name>
</gene>